<sequence length="270" mass="28452">MGEFSLAESDNDFAGFVLVDKGSLVNSPVPSSNTKASAGGLLTYKVGLGDNLSTISSKFGISVNTIVWSNNLKTSNFLKPGQEIIILPVSGVLHDVKTGETIDTIAELYNVSARDIKTFNKSKISAGDTVIVPNVKPIKQTLAVSILPDVGDYLAFPVSEGYNWGKLHLSAVDISAACGTSIYAAAEGLVEAVGNVNNWNDGLGGYVRIKHPLNNVETVYAHTSKNIVSVGDYISRGDQIALIGNTGKVQGPTGCHVHFAVHGAKHPFAK</sequence>
<gene>
    <name evidence="2" type="ORF">A2846_05235</name>
</gene>
<dbReference type="SMART" id="SM00257">
    <property type="entry name" value="LysM"/>
    <property type="match status" value="2"/>
</dbReference>
<dbReference type="InterPro" id="IPR018392">
    <property type="entry name" value="LysM"/>
</dbReference>
<evidence type="ECO:0000313" key="3">
    <source>
        <dbReference type="Proteomes" id="UP000176339"/>
    </source>
</evidence>
<dbReference type="Pfam" id="PF01476">
    <property type="entry name" value="LysM"/>
    <property type="match status" value="2"/>
</dbReference>
<dbReference type="InterPro" id="IPR050570">
    <property type="entry name" value="Cell_wall_metabolism_enzyme"/>
</dbReference>
<dbReference type="InterPro" id="IPR011055">
    <property type="entry name" value="Dup_hybrid_motif"/>
</dbReference>
<proteinExistence type="predicted"/>
<feature type="domain" description="LysM" evidence="1">
    <location>
        <begin position="92"/>
        <end position="144"/>
    </location>
</feature>
<dbReference type="AlphaFoldDB" id="A0A1F5P0Q4"/>
<organism evidence="2 3">
    <name type="scientific">Candidatus Doudnabacteria bacterium RIFCSPHIGHO2_01_FULL_49_9</name>
    <dbReference type="NCBI Taxonomy" id="1817827"/>
    <lineage>
        <taxon>Bacteria</taxon>
        <taxon>Candidatus Doudnaibacteriota</taxon>
    </lineage>
</organism>
<dbReference type="SUPFAM" id="SSF51261">
    <property type="entry name" value="Duplicated hybrid motif"/>
    <property type="match status" value="1"/>
</dbReference>
<dbReference type="Gene3D" id="2.70.70.10">
    <property type="entry name" value="Glucose Permease (Domain IIA)"/>
    <property type="match status" value="1"/>
</dbReference>
<dbReference type="CDD" id="cd12797">
    <property type="entry name" value="M23_peptidase"/>
    <property type="match status" value="1"/>
</dbReference>
<reference evidence="2 3" key="1">
    <citation type="journal article" date="2016" name="Nat. Commun.">
        <title>Thousands of microbial genomes shed light on interconnected biogeochemical processes in an aquifer system.</title>
        <authorList>
            <person name="Anantharaman K."/>
            <person name="Brown C.T."/>
            <person name="Hug L.A."/>
            <person name="Sharon I."/>
            <person name="Castelle C.J."/>
            <person name="Probst A.J."/>
            <person name="Thomas B.C."/>
            <person name="Singh A."/>
            <person name="Wilkins M.J."/>
            <person name="Karaoz U."/>
            <person name="Brodie E.L."/>
            <person name="Williams K.H."/>
            <person name="Hubbard S.S."/>
            <person name="Banfield J.F."/>
        </authorList>
    </citation>
    <scope>NUCLEOTIDE SEQUENCE [LARGE SCALE GENOMIC DNA]</scope>
</reference>
<dbReference type="SUPFAM" id="SSF54106">
    <property type="entry name" value="LysM domain"/>
    <property type="match status" value="2"/>
</dbReference>
<dbReference type="InterPro" id="IPR016047">
    <property type="entry name" value="M23ase_b-sheet_dom"/>
</dbReference>
<comment type="caution">
    <text evidence="2">The sequence shown here is derived from an EMBL/GenBank/DDBJ whole genome shotgun (WGS) entry which is preliminary data.</text>
</comment>
<dbReference type="PANTHER" id="PTHR21666">
    <property type="entry name" value="PEPTIDASE-RELATED"/>
    <property type="match status" value="1"/>
</dbReference>
<dbReference type="Proteomes" id="UP000176339">
    <property type="component" value="Unassembled WGS sequence"/>
</dbReference>
<evidence type="ECO:0000259" key="1">
    <source>
        <dbReference type="PROSITE" id="PS51782"/>
    </source>
</evidence>
<name>A0A1F5P0Q4_9BACT</name>
<dbReference type="CDD" id="cd00118">
    <property type="entry name" value="LysM"/>
    <property type="match status" value="2"/>
</dbReference>
<dbReference type="InterPro" id="IPR036779">
    <property type="entry name" value="LysM_dom_sf"/>
</dbReference>
<dbReference type="PROSITE" id="PS51782">
    <property type="entry name" value="LYSM"/>
    <property type="match status" value="2"/>
</dbReference>
<dbReference type="Pfam" id="PF01551">
    <property type="entry name" value="Peptidase_M23"/>
    <property type="match status" value="1"/>
</dbReference>
<dbReference type="EMBL" id="MFEN01000041">
    <property type="protein sequence ID" value="OGE83452.1"/>
    <property type="molecule type" value="Genomic_DNA"/>
</dbReference>
<dbReference type="GO" id="GO:0004222">
    <property type="term" value="F:metalloendopeptidase activity"/>
    <property type="evidence" value="ECO:0007669"/>
    <property type="project" value="TreeGrafter"/>
</dbReference>
<protein>
    <recommendedName>
        <fullName evidence="1">LysM domain-containing protein</fullName>
    </recommendedName>
</protein>
<evidence type="ECO:0000313" key="2">
    <source>
        <dbReference type="EMBL" id="OGE83452.1"/>
    </source>
</evidence>
<dbReference type="PANTHER" id="PTHR21666:SF270">
    <property type="entry name" value="MUREIN HYDROLASE ACTIVATOR ENVC"/>
    <property type="match status" value="1"/>
</dbReference>
<accession>A0A1F5P0Q4</accession>
<dbReference type="Gene3D" id="3.10.350.10">
    <property type="entry name" value="LysM domain"/>
    <property type="match status" value="2"/>
</dbReference>
<feature type="domain" description="LysM" evidence="1">
    <location>
        <begin position="42"/>
        <end position="86"/>
    </location>
</feature>